<dbReference type="PANTHER" id="PTHR30146:SF109">
    <property type="entry name" value="HTH-TYPE TRANSCRIPTIONAL REGULATOR GALS"/>
    <property type="match status" value="1"/>
</dbReference>
<dbReference type="CDD" id="cd06267">
    <property type="entry name" value="PBP1_LacI_sugar_binding-like"/>
    <property type="match status" value="1"/>
</dbReference>
<gene>
    <name evidence="5" type="ORF">IW252_001091</name>
</gene>
<dbReference type="Gene3D" id="3.40.50.2300">
    <property type="match status" value="2"/>
</dbReference>
<dbReference type="InterPro" id="IPR028082">
    <property type="entry name" value="Peripla_BP_I"/>
</dbReference>
<dbReference type="Gene3D" id="1.10.260.40">
    <property type="entry name" value="lambda repressor-like DNA-binding domains"/>
    <property type="match status" value="1"/>
</dbReference>
<dbReference type="SUPFAM" id="SSF53822">
    <property type="entry name" value="Periplasmic binding protein-like I"/>
    <property type="match status" value="1"/>
</dbReference>
<dbReference type="InterPro" id="IPR046335">
    <property type="entry name" value="LacI/GalR-like_sensor"/>
</dbReference>
<feature type="domain" description="HTH lacI-type" evidence="4">
    <location>
        <begin position="7"/>
        <end position="61"/>
    </location>
</feature>
<dbReference type="PROSITE" id="PS50932">
    <property type="entry name" value="HTH_LACI_2"/>
    <property type="match status" value="1"/>
</dbReference>
<dbReference type="Pfam" id="PF13377">
    <property type="entry name" value="Peripla_BP_3"/>
    <property type="match status" value="1"/>
</dbReference>
<evidence type="ECO:0000259" key="4">
    <source>
        <dbReference type="PROSITE" id="PS50932"/>
    </source>
</evidence>
<sequence length="334" mass="35203">MTEPKRATIYDVARTAGVSKSLVSLVLRNSPNVSPARRQAVLEAIEQLNYRPSHAAASLAGGSSRTVGVVIDDYTNLWFVELLRGLQDGLSAAGLRIAVSDRTLNAHIASDPLDGFLSTRVEALVLATEPTESMRIPANMPVVVAGNRAMKIPGADVVASDDRAGARQATEHLLSLGHRRIGHLTGGGGASQQRREGYEQAMRAAGLEALVIAPGSATTEETGYRGTQELLTRFPNTTAILAGNDSMAMGALAAARERDLQVPGELSVVGYDASPLAATHLLQLTTVDSLNSEIGAEVAAALLSRLADPAREPVSVRLAPRLIQRRTTAAPGRR</sequence>
<dbReference type="GO" id="GO:0003700">
    <property type="term" value="F:DNA-binding transcription factor activity"/>
    <property type="evidence" value="ECO:0007669"/>
    <property type="project" value="TreeGrafter"/>
</dbReference>
<evidence type="ECO:0000313" key="6">
    <source>
        <dbReference type="Proteomes" id="UP000625033"/>
    </source>
</evidence>
<dbReference type="CDD" id="cd01392">
    <property type="entry name" value="HTH_LacI"/>
    <property type="match status" value="1"/>
</dbReference>
<keyword evidence="3" id="KW-0804">Transcription</keyword>
<dbReference type="PANTHER" id="PTHR30146">
    <property type="entry name" value="LACI-RELATED TRANSCRIPTIONAL REPRESSOR"/>
    <property type="match status" value="1"/>
</dbReference>
<evidence type="ECO:0000256" key="1">
    <source>
        <dbReference type="ARBA" id="ARBA00023015"/>
    </source>
</evidence>
<protein>
    <submittedName>
        <fullName evidence="5">DNA-binding LacI/PurR family transcriptional regulator</fullName>
    </submittedName>
</protein>
<accession>A0A931D8G7</accession>
<keyword evidence="2 5" id="KW-0238">DNA-binding</keyword>
<dbReference type="RefSeq" id="WP_196835648.1">
    <property type="nucleotide sequence ID" value="NZ_JADOTZ010000001.1"/>
</dbReference>
<dbReference type="GO" id="GO:0000976">
    <property type="term" value="F:transcription cis-regulatory region binding"/>
    <property type="evidence" value="ECO:0007669"/>
    <property type="project" value="TreeGrafter"/>
</dbReference>
<dbReference type="AlphaFoldDB" id="A0A931D8G7"/>
<proteinExistence type="predicted"/>
<evidence type="ECO:0000256" key="2">
    <source>
        <dbReference type="ARBA" id="ARBA00023125"/>
    </source>
</evidence>
<evidence type="ECO:0000313" key="5">
    <source>
        <dbReference type="EMBL" id="MBG6084324.1"/>
    </source>
</evidence>
<name>A0A931D8G7_9MICC</name>
<organism evidence="5 6">
    <name type="scientific">Zhihengliuella flava</name>
    <dbReference type="NCBI Taxonomy" id="1285193"/>
    <lineage>
        <taxon>Bacteria</taxon>
        <taxon>Bacillati</taxon>
        <taxon>Actinomycetota</taxon>
        <taxon>Actinomycetes</taxon>
        <taxon>Micrococcales</taxon>
        <taxon>Micrococcaceae</taxon>
        <taxon>Zhihengliuella</taxon>
    </lineage>
</organism>
<reference evidence="5" key="1">
    <citation type="submission" date="2020-11" db="EMBL/GenBank/DDBJ databases">
        <title>Sequencing the genomes of 1000 actinobacteria strains.</title>
        <authorList>
            <person name="Klenk H.-P."/>
        </authorList>
    </citation>
    <scope>NUCLEOTIDE SEQUENCE</scope>
    <source>
        <strain evidence="5">DSM 26152</strain>
    </source>
</reference>
<comment type="caution">
    <text evidence="5">The sequence shown here is derived from an EMBL/GenBank/DDBJ whole genome shotgun (WGS) entry which is preliminary data.</text>
</comment>
<dbReference type="InterPro" id="IPR010982">
    <property type="entry name" value="Lambda_DNA-bd_dom_sf"/>
</dbReference>
<dbReference type="InterPro" id="IPR000843">
    <property type="entry name" value="HTH_LacI"/>
</dbReference>
<dbReference type="EMBL" id="JADOTZ010000001">
    <property type="protein sequence ID" value="MBG6084324.1"/>
    <property type="molecule type" value="Genomic_DNA"/>
</dbReference>
<keyword evidence="6" id="KW-1185">Reference proteome</keyword>
<dbReference type="Pfam" id="PF00356">
    <property type="entry name" value="LacI"/>
    <property type="match status" value="1"/>
</dbReference>
<dbReference type="Proteomes" id="UP000625033">
    <property type="component" value="Unassembled WGS sequence"/>
</dbReference>
<keyword evidence="1" id="KW-0805">Transcription regulation</keyword>
<dbReference type="SMART" id="SM00354">
    <property type="entry name" value="HTH_LACI"/>
    <property type="match status" value="1"/>
</dbReference>
<dbReference type="SUPFAM" id="SSF47413">
    <property type="entry name" value="lambda repressor-like DNA-binding domains"/>
    <property type="match status" value="1"/>
</dbReference>
<evidence type="ECO:0000256" key="3">
    <source>
        <dbReference type="ARBA" id="ARBA00023163"/>
    </source>
</evidence>